<dbReference type="InterPro" id="IPR040410">
    <property type="entry name" value="UPF0658_Golgi"/>
</dbReference>
<evidence type="ECO:0000313" key="3">
    <source>
        <dbReference type="EMBL" id="ORX42439.1"/>
    </source>
</evidence>
<protein>
    <submittedName>
        <fullName evidence="3">Uncharacterized protein</fullName>
    </submittedName>
</protein>
<keyword evidence="4" id="KW-1185">Reference proteome</keyword>
<evidence type="ECO:0000256" key="1">
    <source>
        <dbReference type="SAM" id="MobiDB-lite"/>
    </source>
</evidence>
<gene>
    <name evidence="3" type="ORF">BCR36DRAFT_306881</name>
</gene>
<feature type="region of interest" description="Disordered" evidence="1">
    <location>
        <begin position="360"/>
        <end position="386"/>
    </location>
</feature>
<dbReference type="Proteomes" id="UP000193719">
    <property type="component" value="Unassembled WGS sequence"/>
</dbReference>
<feature type="compositionally biased region" description="Low complexity" evidence="1">
    <location>
        <begin position="366"/>
        <end position="379"/>
    </location>
</feature>
<keyword evidence="2" id="KW-1133">Transmembrane helix</keyword>
<feature type="transmembrane region" description="Helical" evidence="2">
    <location>
        <begin position="99"/>
        <end position="117"/>
    </location>
</feature>
<evidence type="ECO:0000313" key="4">
    <source>
        <dbReference type="Proteomes" id="UP000193719"/>
    </source>
</evidence>
<feature type="transmembrane region" description="Helical" evidence="2">
    <location>
        <begin position="253"/>
        <end position="272"/>
    </location>
</feature>
<organism evidence="3 4">
    <name type="scientific">Piromyces finnis</name>
    <dbReference type="NCBI Taxonomy" id="1754191"/>
    <lineage>
        <taxon>Eukaryota</taxon>
        <taxon>Fungi</taxon>
        <taxon>Fungi incertae sedis</taxon>
        <taxon>Chytridiomycota</taxon>
        <taxon>Chytridiomycota incertae sedis</taxon>
        <taxon>Neocallimastigomycetes</taxon>
        <taxon>Neocallimastigales</taxon>
        <taxon>Neocallimastigaceae</taxon>
        <taxon>Piromyces</taxon>
    </lineage>
</organism>
<sequence>MGFLKNGKNIFVKPYKAFTNKIIPVVNTLNNYLDSWFPSEKYNWRKIAIGWAILQALIITTLEFIVAKKNIEQVKAIYGYAIQINDKQILNELTATDSLTVYHMIFIVAQFFQLFLICDTVSKSSTIQLIIGTFFSIGLSGYSVIQWWQAKEGVTPSVEELKNSLHQGEIYELIIIGLMVVFCIGWVVIALRLYKIFGWNVFKQLGADIGVKNRLKLCQIFLAILKLDVFFFTSFTIQIFIFVVTNIFEGPTKIINCALLIVNFIILFLGFYAIKKESYVYMSLFIALLSISIGYMTYNVADIYYDEKEYNETKKISLRKYRNCKISLSVACYSSIIAGIITFVFALINFKNFPKGLKKDKSLRPTSSHNSTLSSSYNTGKRWSIE</sequence>
<dbReference type="GO" id="GO:0005794">
    <property type="term" value="C:Golgi apparatus"/>
    <property type="evidence" value="ECO:0007669"/>
    <property type="project" value="TreeGrafter"/>
</dbReference>
<feature type="transmembrane region" description="Helical" evidence="2">
    <location>
        <begin position="279"/>
        <end position="298"/>
    </location>
</feature>
<proteinExistence type="predicted"/>
<dbReference type="EMBL" id="MCFH01000064">
    <property type="protein sequence ID" value="ORX42439.1"/>
    <property type="molecule type" value="Genomic_DNA"/>
</dbReference>
<keyword evidence="2" id="KW-0472">Membrane</keyword>
<dbReference type="OrthoDB" id="2448307at2759"/>
<dbReference type="PANTHER" id="PTHR34391">
    <property type="entry name" value="UPF0658 GOLGI APPARATUS MEMBRANE PROTEIN C1952.10C-RELATED"/>
    <property type="match status" value="1"/>
</dbReference>
<feature type="transmembrane region" description="Helical" evidence="2">
    <location>
        <begin position="47"/>
        <end position="67"/>
    </location>
</feature>
<comment type="caution">
    <text evidence="3">The sequence shown here is derived from an EMBL/GenBank/DDBJ whole genome shotgun (WGS) entry which is preliminary data.</text>
</comment>
<reference evidence="3 4" key="1">
    <citation type="submission" date="2016-08" db="EMBL/GenBank/DDBJ databases">
        <title>Genomes of anaerobic fungi encode conserved fungal cellulosomes for biomass hydrolysis.</title>
        <authorList>
            <consortium name="DOE Joint Genome Institute"/>
            <person name="Haitjema C.H."/>
            <person name="Gilmore S.P."/>
            <person name="Henske J.K."/>
            <person name="Solomon K.V."/>
            <person name="De Groot R."/>
            <person name="Kuo A."/>
            <person name="Mondo S.J."/>
            <person name="Salamov A.A."/>
            <person name="Labutti K."/>
            <person name="Zhao Z."/>
            <person name="Chiniquy J."/>
            <person name="Barry K."/>
            <person name="Brewer H.M."/>
            <person name="Purvine S.O."/>
            <person name="Wright A.T."/>
            <person name="Boxma B."/>
            <person name="Van Alen T."/>
            <person name="Hackstein J.H."/>
            <person name="Baker S.E."/>
            <person name="Grigoriev I.V."/>
            <person name="O'Malley M.A."/>
        </authorList>
    </citation>
    <scope>NUCLEOTIDE SEQUENCE [LARGE SCALE GENOMIC DNA]</scope>
    <source>
        <strain evidence="4">finn</strain>
    </source>
</reference>
<evidence type="ECO:0000256" key="2">
    <source>
        <dbReference type="SAM" id="Phobius"/>
    </source>
</evidence>
<feature type="transmembrane region" description="Helical" evidence="2">
    <location>
        <begin position="170"/>
        <end position="194"/>
    </location>
</feature>
<reference evidence="3 4" key="2">
    <citation type="submission" date="2016-08" db="EMBL/GenBank/DDBJ databases">
        <title>Pervasive Adenine N6-methylation of Active Genes in Fungi.</title>
        <authorList>
            <consortium name="DOE Joint Genome Institute"/>
            <person name="Mondo S.J."/>
            <person name="Dannebaum R.O."/>
            <person name="Kuo R.C."/>
            <person name="Labutti K."/>
            <person name="Haridas S."/>
            <person name="Kuo A."/>
            <person name="Salamov A."/>
            <person name="Ahrendt S.R."/>
            <person name="Lipzen A."/>
            <person name="Sullivan W."/>
            <person name="Andreopoulos W.B."/>
            <person name="Clum A."/>
            <person name="Lindquist E."/>
            <person name="Daum C."/>
            <person name="Ramamoorthy G.K."/>
            <person name="Gryganskyi A."/>
            <person name="Culley D."/>
            <person name="Magnuson J.K."/>
            <person name="James T.Y."/>
            <person name="O'Malley M.A."/>
            <person name="Stajich J.E."/>
            <person name="Spatafora J.W."/>
            <person name="Visel A."/>
            <person name="Grigoriev I.V."/>
        </authorList>
    </citation>
    <scope>NUCLEOTIDE SEQUENCE [LARGE SCALE GENOMIC DNA]</scope>
    <source>
        <strain evidence="4">finn</strain>
    </source>
</reference>
<dbReference type="AlphaFoldDB" id="A0A1Y1UXJ6"/>
<accession>A0A1Y1UXJ6</accession>
<feature type="transmembrane region" description="Helical" evidence="2">
    <location>
        <begin position="220"/>
        <end position="247"/>
    </location>
</feature>
<feature type="transmembrane region" description="Helical" evidence="2">
    <location>
        <begin position="129"/>
        <end position="150"/>
    </location>
</feature>
<name>A0A1Y1UXJ6_9FUNG</name>
<feature type="transmembrane region" description="Helical" evidence="2">
    <location>
        <begin position="326"/>
        <end position="350"/>
    </location>
</feature>
<dbReference type="PANTHER" id="PTHR34391:SF1">
    <property type="entry name" value="UPF0658 GOLGI APPARATUS MEMBRANE PROTEIN C1952.10C-RELATED"/>
    <property type="match status" value="1"/>
</dbReference>
<keyword evidence="2" id="KW-0812">Transmembrane</keyword>